<proteinExistence type="predicted"/>
<keyword evidence="1" id="KW-1133">Transmembrane helix</keyword>
<evidence type="ECO:0000256" key="1">
    <source>
        <dbReference type="SAM" id="Phobius"/>
    </source>
</evidence>
<name>A0A7J7CSS5_TRIWF</name>
<dbReference type="InParanoid" id="A0A7J7CSS5"/>
<dbReference type="Proteomes" id="UP000593562">
    <property type="component" value="Unassembled WGS sequence"/>
</dbReference>
<sequence length="100" mass="11819">MCLNPSTGLHMNHKIYRSFTITEKIFLLLVGMVKLNMVTSCKRCRPRLFCCRPKNCYDIERVMHQSENKVREKMTITLTKRFTVQKSLQENHVFDALNLP</sequence>
<reference evidence="2 3" key="1">
    <citation type="journal article" date="2020" name="Nat. Commun.">
        <title>Genome of Tripterygium wilfordii and identification of cytochrome P450 involved in triptolide biosynthesis.</title>
        <authorList>
            <person name="Tu L."/>
            <person name="Su P."/>
            <person name="Zhang Z."/>
            <person name="Gao L."/>
            <person name="Wang J."/>
            <person name="Hu T."/>
            <person name="Zhou J."/>
            <person name="Zhang Y."/>
            <person name="Zhao Y."/>
            <person name="Liu Y."/>
            <person name="Song Y."/>
            <person name="Tong Y."/>
            <person name="Lu Y."/>
            <person name="Yang J."/>
            <person name="Xu C."/>
            <person name="Jia M."/>
            <person name="Peters R.J."/>
            <person name="Huang L."/>
            <person name="Gao W."/>
        </authorList>
    </citation>
    <scope>NUCLEOTIDE SEQUENCE [LARGE SCALE GENOMIC DNA]</scope>
    <source>
        <strain evidence="3">cv. XIE 37</strain>
        <tissue evidence="2">Leaf</tissue>
    </source>
</reference>
<comment type="caution">
    <text evidence="2">The sequence shown here is derived from an EMBL/GenBank/DDBJ whole genome shotgun (WGS) entry which is preliminary data.</text>
</comment>
<organism evidence="2 3">
    <name type="scientific">Tripterygium wilfordii</name>
    <name type="common">Thunder God vine</name>
    <dbReference type="NCBI Taxonomy" id="458696"/>
    <lineage>
        <taxon>Eukaryota</taxon>
        <taxon>Viridiplantae</taxon>
        <taxon>Streptophyta</taxon>
        <taxon>Embryophyta</taxon>
        <taxon>Tracheophyta</taxon>
        <taxon>Spermatophyta</taxon>
        <taxon>Magnoliopsida</taxon>
        <taxon>eudicotyledons</taxon>
        <taxon>Gunneridae</taxon>
        <taxon>Pentapetalae</taxon>
        <taxon>rosids</taxon>
        <taxon>fabids</taxon>
        <taxon>Celastrales</taxon>
        <taxon>Celastraceae</taxon>
        <taxon>Tripterygium</taxon>
    </lineage>
</organism>
<dbReference type="AlphaFoldDB" id="A0A7J7CSS5"/>
<evidence type="ECO:0000313" key="3">
    <source>
        <dbReference type="Proteomes" id="UP000593562"/>
    </source>
</evidence>
<keyword evidence="1" id="KW-0472">Membrane</keyword>
<keyword evidence="3" id="KW-1185">Reference proteome</keyword>
<accession>A0A7J7CSS5</accession>
<protein>
    <submittedName>
        <fullName evidence="2">Uncharacterized protein</fullName>
    </submittedName>
</protein>
<feature type="transmembrane region" description="Helical" evidence="1">
    <location>
        <begin position="15"/>
        <end position="37"/>
    </location>
</feature>
<dbReference type="EMBL" id="JAAARO010000013">
    <property type="protein sequence ID" value="KAF5737140.1"/>
    <property type="molecule type" value="Genomic_DNA"/>
</dbReference>
<gene>
    <name evidence="2" type="ORF">HS088_TW13G00018</name>
</gene>
<keyword evidence="1" id="KW-0812">Transmembrane</keyword>
<evidence type="ECO:0000313" key="2">
    <source>
        <dbReference type="EMBL" id="KAF5737140.1"/>
    </source>
</evidence>